<sequence length="83" mass="9594">MNATTFRLSDKAAAAQIDINKIEKELNQLSEVKIKFEHEHTYNANTKQWETKTKTTEETRQDDMISQIGGTIMSYVTRNSNKK</sequence>
<protein>
    <submittedName>
        <fullName evidence="2">Uncharacterized protein</fullName>
    </submittedName>
</protein>
<proteinExistence type="predicted"/>
<dbReference type="AlphaFoldDB" id="A0A4U8T1D4"/>
<reference evidence="2 3" key="1">
    <citation type="journal article" date="2014" name="Genome Announc.">
        <title>Draft genome sequences of eight enterohepatic helicobacter species isolated from both laboratory and wild rodents.</title>
        <authorList>
            <person name="Sheh A."/>
            <person name="Shen Z."/>
            <person name="Fox J.G."/>
        </authorList>
    </citation>
    <scope>NUCLEOTIDE SEQUENCE [LARGE SCALE GENOMIC DNA]</scope>
    <source>
        <strain evidence="2 3">ATCC 49310</strain>
    </source>
</reference>
<keyword evidence="1" id="KW-0175">Coiled coil</keyword>
<evidence type="ECO:0000256" key="1">
    <source>
        <dbReference type="SAM" id="Coils"/>
    </source>
</evidence>
<evidence type="ECO:0000313" key="2">
    <source>
        <dbReference type="EMBL" id="TLD92327.1"/>
    </source>
</evidence>
<feature type="coiled-coil region" evidence="1">
    <location>
        <begin position="12"/>
        <end position="39"/>
    </location>
</feature>
<organism evidence="2 3">
    <name type="scientific">Helicobacter trogontum</name>
    <dbReference type="NCBI Taxonomy" id="50960"/>
    <lineage>
        <taxon>Bacteria</taxon>
        <taxon>Pseudomonadati</taxon>
        <taxon>Campylobacterota</taxon>
        <taxon>Epsilonproteobacteria</taxon>
        <taxon>Campylobacterales</taxon>
        <taxon>Helicobacteraceae</taxon>
        <taxon>Helicobacter</taxon>
    </lineage>
</organism>
<dbReference type="EMBL" id="JRPK02000108">
    <property type="protein sequence ID" value="TLD92327.1"/>
    <property type="molecule type" value="Genomic_DNA"/>
</dbReference>
<dbReference type="Proteomes" id="UP000029861">
    <property type="component" value="Unassembled WGS sequence"/>
</dbReference>
<accession>A0A4U8T1D4</accession>
<comment type="caution">
    <text evidence="2">The sequence shown here is derived from an EMBL/GenBank/DDBJ whole genome shotgun (WGS) entry which is preliminary data.</text>
</comment>
<evidence type="ECO:0000313" key="3">
    <source>
        <dbReference type="Proteomes" id="UP000029861"/>
    </source>
</evidence>
<gene>
    <name evidence="2" type="ORF">LS80_010995</name>
</gene>
<dbReference type="RefSeq" id="WP_034324207.1">
    <property type="nucleotide sequence ID" value="NZ_FZNF01000058.1"/>
</dbReference>
<name>A0A4U8T1D4_9HELI</name>